<keyword evidence="8" id="KW-0997">Cell inner membrane</keyword>
<evidence type="ECO:0000256" key="8">
    <source>
        <dbReference type="RuleBase" id="RU365092"/>
    </source>
</evidence>
<dbReference type="Proteomes" id="UP000056750">
    <property type="component" value="Chromosome"/>
</dbReference>
<evidence type="ECO:0000313" key="10">
    <source>
        <dbReference type="EMBL" id="AMJ76233.1"/>
    </source>
</evidence>
<feature type="transmembrane region" description="Helical" evidence="8">
    <location>
        <begin position="239"/>
        <end position="256"/>
    </location>
</feature>
<protein>
    <recommendedName>
        <fullName evidence="8">L-lactate permease</fullName>
    </recommendedName>
</protein>
<feature type="transmembrane region" description="Helical" evidence="8">
    <location>
        <begin position="141"/>
        <end position="164"/>
    </location>
</feature>
<dbReference type="NCBIfam" id="TIGR00795">
    <property type="entry name" value="lctP"/>
    <property type="match status" value="1"/>
</dbReference>
<evidence type="ECO:0000256" key="7">
    <source>
        <dbReference type="ARBA" id="ARBA00023136"/>
    </source>
</evidence>
<evidence type="ECO:0000256" key="5">
    <source>
        <dbReference type="ARBA" id="ARBA00022692"/>
    </source>
</evidence>
<evidence type="ECO:0000256" key="1">
    <source>
        <dbReference type="ARBA" id="ARBA00004651"/>
    </source>
</evidence>
<evidence type="ECO:0000313" key="11">
    <source>
        <dbReference type="Proteomes" id="UP000056750"/>
    </source>
</evidence>
<evidence type="ECO:0000256" key="9">
    <source>
        <dbReference type="SAM" id="MobiDB-lite"/>
    </source>
</evidence>
<gene>
    <name evidence="10" type="ORF">AVL57_01650</name>
</gene>
<name>A0ABN4LQC9_9ALTE</name>
<dbReference type="Pfam" id="PF02652">
    <property type="entry name" value="Lactate_perm"/>
    <property type="match status" value="1"/>
</dbReference>
<dbReference type="PANTHER" id="PTHR30003:SF0">
    <property type="entry name" value="GLYCOLATE PERMEASE GLCA-RELATED"/>
    <property type="match status" value="1"/>
</dbReference>
<keyword evidence="11" id="KW-1185">Reference proteome</keyword>
<evidence type="ECO:0000256" key="2">
    <source>
        <dbReference type="ARBA" id="ARBA00010100"/>
    </source>
</evidence>
<feature type="transmembrane region" description="Helical" evidence="8">
    <location>
        <begin position="537"/>
        <end position="563"/>
    </location>
</feature>
<dbReference type="InterPro" id="IPR003804">
    <property type="entry name" value="Lactate_perm"/>
</dbReference>
<dbReference type="EMBL" id="CP013926">
    <property type="protein sequence ID" value="AMJ76233.1"/>
    <property type="molecule type" value="Genomic_DNA"/>
</dbReference>
<feature type="transmembrane region" description="Helical" evidence="8">
    <location>
        <begin position="370"/>
        <end position="389"/>
    </location>
</feature>
<comment type="subcellular location">
    <subcellularLocation>
        <location evidence="8">Cell inner membrane</location>
        <topology evidence="8">Multi-pass membrane protein</topology>
    </subcellularLocation>
    <subcellularLocation>
        <location evidence="1">Cell membrane</location>
        <topology evidence="1">Multi-pass membrane protein</topology>
    </subcellularLocation>
</comment>
<evidence type="ECO:0000256" key="4">
    <source>
        <dbReference type="ARBA" id="ARBA00022475"/>
    </source>
</evidence>
<keyword evidence="6 8" id="KW-1133">Transmembrane helix</keyword>
<feature type="transmembrane region" description="Helical" evidence="8">
    <location>
        <begin position="28"/>
        <end position="44"/>
    </location>
</feature>
<accession>A0ABN4LQC9</accession>
<keyword evidence="3 8" id="KW-0813">Transport</keyword>
<comment type="function">
    <text evidence="8">Uptake of L-lactate across the membrane. Can also transport D-lactate and glycolate.</text>
</comment>
<feature type="transmembrane region" description="Helical" evidence="8">
    <location>
        <begin position="409"/>
        <end position="428"/>
    </location>
</feature>
<feature type="transmembrane region" description="Helical" evidence="8">
    <location>
        <begin position="184"/>
        <end position="202"/>
    </location>
</feature>
<feature type="transmembrane region" description="Helical" evidence="8">
    <location>
        <begin position="214"/>
        <end position="233"/>
    </location>
</feature>
<keyword evidence="5 8" id="KW-0812">Transmembrane</keyword>
<sequence length="565" mass="59211">MNLAFSYLPLILLITLMVKKNPMPSSKALPLSAVVAYMVVLLVFKQDARLVNANVISGALLALTPLSIIAGAIFLFKCMEITGALAILRKALDGVSANPVAQLMIVGWAFMFLIEGASGFGTPAAIAAPILYSLGFPAIRVALFCLVLNTIPVTFGAMGTPVWFGLSLLELPQQSVLEIAQQAALINTIAAPIIVILALRLVVSDTADIKKNLLFILLSTCACTLPYLGLSYFGVEFPSLLGGLIGLVITLLLAKYKIGTETTNQPAVNRPAANRTAATAHSPKQPPEQTPENTVPLKTLIKAAFPLWGTVLLLVLTRLPELGLKALLQATEPALHISLGFLGTFHISTSLVASLTSILDTAVTWKHSVLYIPSIIPFAVTGSATLWLFRHSSDSNSLKTASQQTLTRMRTPFFAMLGALVFVNMMMLGDSSGQNSAAVAQIGHHLAQITGANWTFFAPLLGALGSFFSGSATISNLTFAGIQTTIAEQLSLPLTTILALQSVGAAMGNMVCINNIVAVTAILGLQNRDGDILKSTSLILAVFAVVAGGMGVLLVGVGVGVGVGG</sequence>
<keyword evidence="7 8" id="KW-0472">Membrane</keyword>
<feature type="transmembrane region" description="Helical" evidence="8">
    <location>
        <begin position="498"/>
        <end position="525"/>
    </location>
</feature>
<reference evidence="10 11" key="1">
    <citation type="submission" date="2015-12" db="EMBL/GenBank/DDBJ databases">
        <title>Intraspecies pangenome expansion in the marine bacterium Alteromonas.</title>
        <authorList>
            <person name="Lopez-Perez M."/>
            <person name="Rodriguez-Valera F."/>
        </authorList>
    </citation>
    <scope>NUCLEOTIDE SEQUENCE [LARGE SCALE GENOMIC DNA]</scope>
    <source>
        <strain evidence="10 11">LMG 21861</strain>
    </source>
</reference>
<feature type="compositionally biased region" description="Low complexity" evidence="9">
    <location>
        <begin position="266"/>
        <end position="280"/>
    </location>
</feature>
<proteinExistence type="inferred from homology"/>
<keyword evidence="4" id="KW-1003">Cell membrane</keyword>
<feature type="transmembrane region" description="Helical" evidence="8">
    <location>
        <begin position="105"/>
        <end position="134"/>
    </location>
</feature>
<feature type="transmembrane region" description="Helical" evidence="8">
    <location>
        <begin position="337"/>
        <end position="358"/>
    </location>
</feature>
<feature type="region of interest" description="Disordered" evidence="9">
    <location>
        <begin position="265"/>
        <end position="293"/>
    </location>
</feature>
<organism evidence="10 11">
    <name type="scientific">Alteromonas stellipolaris</name>
    <dbReference type="NCBI Taxonomy" id="233316"/>
    <lineage>
        <taxon>Bacteria</taxon>
        <taxon>Pseudomonadati</taxon>
        <taxon>Pseudomonadota</taxon>
        <taxon>Gammaproteobacteria</taxon>
        <taxon>Alteromonadales</taxon>
        <taxon>Alteromonadaceae</taxon>
        <taxon>Alteromonas/Salinimonas group</taxon>
        <taxon>Alteromonas</taxon>
    </lineage>
</organism>
<dbReference type="PANTHER" id="PTHR30003">
    <property type="entry name" value="L-LACTATE PERMEASE"/>
    <property type="match status" value="1"/>
</dbReference>
<comment type="similarity">
    <text evidence="2 8">Belongs to the lactate permease family.</text>
</comment>
<evidence type="ECO:0000256" key="3">
    <source>
        <dbReference type="ARBA" id="ARBA00022448"/>
    </source>
</evidence>
<evidence type="ECO:0000256" key="6">
    <source>
        <dbReference type="ARBA" id="ARBA00022989"/>
    </source>
</evidence>
<feature type="transmembrane region" description="Helical" evidence="8">
    <location>
        <begin position="56"/>
        <end position="76"/>
    </location>
</feature>